<evidence type="ECO:0000256" key="3">
    <source>
        <dbReference type="SAM" id="MobiDB-lite"/>
    </source>
</evidence>
<feature type="compositionally biased region" description="Polar residues" evidence="3">
    <location>
        <begin position="1"/>
        <end position="11"/>
    </location>
</feature>
<gene>
    <name evidence="4" type="ORF">TRFO_35867</name>
</gene>
<feature type="region of interest" description="Disordered" evidence="3">
    <location>
        <begin position="324"/>
        <end position="381"/>
    </location>
</feature>
<dbReference type="GO" id="GO:0070062">
    <property type="term" value="C:extracellular exosome"/>
    <property type="evidence" value="ECO:0007669"/>
    <property type="project" value="TreeGrafter"/>
</dbReference>
<dbReference type="OrthoDB" id="10262375at2759"/>
<dbReference type="InterPro" id="IPR052628">
    <property type="entry name" value="CFAP70"/>
</dbReference>
<dbReference type="EMBL" id="MLAK01001091">
    <property type="protein sequence ID" value="OHS97856.1"/>
    <property type="molecule type" value="Genomic_DNA"/>
</dbReference>
<evidence type="ECO:0000256" key="1">
    <source>
        <dbReference type="ARBA" id="ARBA00022737"/>
    </source>
</evidence>
<accession>A0A1J4JFG7</accession>
<dbReference type="SUPFAM" id="SSF48452">
    <property type="entry name" value="TPR-like"/>
    <property type="match status" value="2"/>
</dbReference>
<dbReference type="GO" id="GO:0003341">
    <property type="term" value="P:cilium movement"/>
    <property type="evidence" value="ECO:0007669"/>
    <property type="project" value="TreeGrafter"/>
</dbReference>
<keyword evidence="2" id="KW-0802">TPR repeat</keyword>
<comment type="caution">
    <text evidence="4">The sequence shown here is derived from an EMBL/GenBank/DDBJ whole genome shotgun (WGS) entry which is preliminary data.</text>
</comment>
<reference evidence="4" key="1">
    <citation type="submission" date="2016-10" db="EMBL/GenBank/DDBJ databases">
        <authorList>
            <person name="Benchimol M."/>
            <person name="Almeida L.G."/>
            <person name="Vasconcelos A.T."/>
            <person name="Perreira-Neves A."/>
            <person name="Rosa I.A."/>
            <person name="Tasca T."/>
            <person name="Bogo M.R."/>
            <person name="de Souza W."/>
        </authorList>
    </citation>
    <scope>NUCLEOTIDE SEQUENCE [LARGE SCALE GENOMIC DNA]</scope>
    <source>
        <strain evidence="4">K</strain>
    </source>
</reference>
<dbReference type="PANTHER" id="PTHR44314">
    <property type="entry name" value="CILIA- AND FLAGELLA-ASSOCIATED PROTEIN 70"/>
    <property type="match status" value="1"/>
</dbReference>
<dbReference type="SMART" id="SM00028">
    <property type="entry name" value="TPR"/>
    <property type="match status" value="3"/>
</dbReference>
<dbReference type="InterPro" id="IPR019734">
    <property type="entry name" value="TPR_rpt"/>
</dbReference>
<evidence type="ECO:0000313" key="5">
    <source>
        <dbReference type="Proteomes" id="UP000179807"/>
    </source>
</evidence>
<dbReference type="InterPro" id="IPR011990">
    <property type="entry name" value="TPR-like_helical_dom_sf"/>
</dbReference>
<dbReference type="GO" id="GO:0031514">
    <property type="term" value="C:motile cilium"/>
    <property type="evidence" value="ECO:0007669"/>
    <property type="project" value="TreeGrafter"/>
</dbReference>
<dbReference type="Pfam" id="PF13181">
    <property type="entry name" value="TPR_8"/>
    <property type="match status" value="1"/>
</dbReference>
<feature type="region of interest" description="Disordered" evidence="3">
    <location>
        <begin position="1"/>
        <end position="21"/>
    </location>
</feature>
<feature type="compositionally biased region" description="Basic and acidic residues" evidence="3">
    <location>
        <begin position="931"/>
        <end position="949"/>
    </location>
</feature>
<dbReference type="GeneID" id="94845211"/>
<dbReference type="RefSeq" id="XP_068350993.1">
    <property type="nucleotide sequence ID" value="XM_068510507.1"/>
</dbReference>
<dbReference type="PANTHER" id="PTHR44314:SF1">
    <property type="entry name" value="CILIA- AND FLAGELLA-ASSOCIATED PROTEIN 70"/>
    <property type="match status" value="1"/>
</dbReference>
<proteinExistence type="predicted"/>
<protein>
    <submittedName>
        <fullName evidence="4">TPR Domain containing protein</fullName>
    </submittedName>
</protein>
<dbReference type="AlphaFoldDB" id="A0A1J4JFG7"/>
<feature type="region of interest" description="Disordered" evidence="3">
    <location>
        <begin position="931"/>
        <end position="973"/>
    </location>
</feature>
<name>A0A1J4JFG7_9EUKA</name>
<evidence type="ECO:0000256" key="2">
    <source>
        <dbReference type="ARBA" id="ARBA00022803"/>
    </source>
</evidence>
<keyword evidence="5" id="KW-1185">Reference proteome</keyword>
<feature type="compositionally biased region" description="Acidic residues" evidence="3">
    <location>
        <begin position="950"/>
        <end position="973"/>
    </location>
</feature>
<sequence>MSQANASTTENPELPPAFPESKPVDLKVTVQSIEGFNFLTELGSHQLAVSILFPTHTSDVMSPLSPPAETVQLDFSETYAFQFYPQSTVNALLSNPLEFFLYICTPDMKKQTQVARFVFPFDQLFFNDSYTASIEGKVLPDGQAVLSPEGLKMNIECAWSTPIFDPDVQKNSLIATFNISSVNSPPLAMVNCSTQPNNPATHIFTYTLFSEMPDQQVLLLEDGKFQSTTPDGSDAFVNINATQKFFIKPDDLEKWKEAAETEQCISFCLKPELSPLLQPLGITQEMYSALFGVAEVPLSHFAKPGRSHLQITIPLLRDMNYSERQPGAPLLSPTGFPPEPAPDNSKKKTAGRKTTPSARGAAPAKGRVTSTPSSKKPRALNAKEKKMLAQLQTVMKFDNETDYFKESTTSLKLEIALSRPIIPRPATPASTKTPEEIVKPLPKMHDQRLADATEEFCRQLKIAIEKLNDCDMKSEEFKNLRHLIKEGLKPSIVEIVRQVFLSKTEENEDGTLKKLPPPKITPSFISELRTFLITNLNKTINTKYDLAFPHAPPLPTEMDVEHITNRIMKQSYHKTDDLEQLYLRRCELDPLNAKWPFEFALYYNDRKSPKALEYFAKAISIDYNFTAAILGFCSQLANSGNREDCVVLLNMLENRKPNDPTVTVCLSILYQLIESSKSDEFLGKISTMSANLPKSPNLIAASSLLEVHDTFMSEIMLTREQLQCQPSKDLLILLAKFTQQNGEYSRAQEYLKECLEADQEDLALWKMLGEYQYAAGERDKASVSFERMLALAEEPDPEVCLRLALIDILKGKYDKAYDLLMYTVQHMAIALAWTCLGVCCLRMEDFEEAEASLCQANEMDQWDATTWGYCAILCGKCDRRIEGEQALVLATKLKLRDWRLIQELIEIYDDISQGEETLLCLNELKNVKQEECHSSLEPDDAGHSQRDESGKEEEEEEEEAKDNDEDPMDGEIL</sequence>
<dbReference type="GO" id="GO:0060271">
    <property type="term" value="P:cilium assembly"/>
    <property type="evidence" value="ECO:0007669"/>
    <property type="project" value="TreeGrafter"/>
</dbReference>
<dbReference type="Gene3D" id="1.25.40.10">
    <property type="entry name" value="Tetratricopeptide repeat domain"/>
    <property type="match status" value="2"/>
</dbReference>
<evidence type="ECO:0000313" key="4">
    <source>
        <dbReference type="EMBL" id="OHS97856.1"/>
    </source>
</evidence>
<organism evidence="4 5">
    <name type="scientific">Tritrichomonas foetus</name>
    <dbReference type="NCBI Taxonomy" id="1144522"/>
    <lineage>
        <taxon>Eukaryota</taxon>
        <taxon>Metamonada</taxon>
        <taxon>Parabasalia</taxon>
        <taxon>Tritrichomonadida</taxon>
        <taxon>Tritrichomonadidae</taxon>
        <taxon>Tritrichomonas</taxon>
    </lineage>
</organism>
<dbReference type="VEuPathDB" id="TrichDB:TRFO_35867"/>
<dbReference type="Proteomes" id="UP000179807">
    <property type="component" value="Unassembled WGS sequence"/>
</dbReference>
<keyword evidence="1" id="KW-0677">Repeat</keyword>